<feature type="signal peptide" evidence="1">
    <location>
        <begin position="1"/>
        <end position="21"/>
    </location>
</feature>
<dbReference type="EMBL" id="ML170163">
    <property type="protein sequence ID" value="TDL25603.1"/>
    <property type="molecule type" value="Genomic_DNA"/>
</dbReference>
<evidence type="ECO:0000313" key="4">
    <source>
        <dbReference type="Proteomes" id="UP000294933"/>
    </source>
</evidence>
<dbReference type="Proteomes" id="UP000294933">
    <property type="component" value="Unassembled WGS sequence"/>
</dbReference>
<dbReference type="PANTHER" id="PTHR36183:SF2">
    <property type="entry name" value="BETA-GLUCURONIDASE C-TERMINAL DOMAIN-CONTAINING PROTEIN"/>
    <property type="match status" value="1"/>
</dbReference>
<gene>
    <name evidence="3" type="ORF">BD410DRAFT_765177</name>
</gene>
<dbReference type="AlphaFoldDB" id="A0A4Y7QD45"/>
<accession>A0A4Y7QD45</accession>
<evidence type="ECO:0000313" key="3">
    <source>
        <dbReference type="EMBL" id="TDL25603.1"/>
    </source>
</evidence>
<dbReference type="InterPro" id="IPR052974">
    <property type="entry name" value="GH79_Enzymes"/>
</dbReference>
<evidence type="ECO:0000256" key="1">
    <source>
        <dbReference type="SAM" id="SignalP"/>
    </source>
</evidence>
<name>A0A4Y7QD45_9AGAM</name>
<reference evidence="3 4" key="1">
    <citation type="submission" date="2018-06" db="EMBL/GenBank/DDBJ databases">
        <title>A transcriptomic atlas of mushroom development highlights an independent origin of complex multicellularity.</title>
        <authorList>
            <consortium name="DOE Joint Genome Institute"/>
            <person name="Krizsan K."/>
            <person name="Almasi E."/>
            <person name="Merenyi Z."/>
            <person name="Sahu N."/>
            <person name="Viragh M."/>
            <person name="Koszo T."/>
            <person name="Mondo S."/>
            <person name="Kiss B."/>
            <person name="Balint B."/>
            <person name="Kues U."/>
            <person name="Barry K."/>
            <person name="Hegedus J.C."/>
            <person name="Henrissat B."/>
            <person name="Johnson J."/>
            <person name="Lipzen A."/>
            <person name="Ohm R."/>
            <person name="Nagy I."/>
            <person name="Pangilinan J."/>
            <person name="Yan J."/>
            <person name="Xiong Y."/>
            <person name="Grigoriev I.V."/>
            <person name="Hibbett D.S."/>
            <person name="Nagy L.G."/>
        </authorList>
    </citation>
    <scope>NUCLEOTIDE SEQUENCE [LARGE SCALE GENOMIC DNA]</scope>
    <source>
        <strain evidence="3 4">SZMC22713</strain>
    </source>
</reference>
<dbReference type="PANTHER" id="PTHR36183">
    <property type="entry name" value="BETA-GLUCURONIDASE"/>
    <property type="match status" value="1"/>
</dbReference>
<feature type="chain" id="PRO_5021438187" evidence="1">
    <location>
        <begin position="22"/>
        <end position="530"/>
    </location>
</feature>
<dbReference type="Pfam" id="PF16862">
    <property type="entry name" value="Glyco_hydro_79C"/>
    <property type="match status" value="1"/>
</dbReference>
<dbReference type="GO" id="GO:0016787">
    <property type="term" value="F:hydrolase activity"/>
    <property type="evidence" value="ECO:0007669"/>
    <property type="project" value="UniProtKB-KW"/>
</dbReference>
<keyword evidence="3" id="KW-0378">Hydrolase</keyword>
<keyword evidence="1" id="KW-0732">Signal</keyword>
<feature type="domain" description="Beta-glucuronidase C-terminal" evidence="2">
    <location>
        <begin position="425"/>
        <end position="526"/>
    </location>
</feature>
<dbReference type="VEuPathDB" id="FungiDB:BD410DRAFT_765177"/>
<proteinExistence type="predicted"/>
<organism evidence="3 4">
    <name type="scientific">Rickenella mellea</name>
    <dbReference type="NCBI Taxonomy" id="50990"/>
    <lineage>
        <taxon>Eukaryota</taxon>
        <taxon>Fungi</taxon>
        <taxon>Dikarya</taxon>
        <taxon>Basidiomycota</taxon>
        <taxon>Agaricomycotina</taxon>
        <taxon>Agaricomycetes</taxon>
        <taxon>Hymenochaetales</taxon>
        <taxon>Rickenellaceae</taxon>
        <taxon>Rickenella</taxon>
    </lineage>
</organism>
<dbReference type="InterPro" id="IPR017853">
    <property type="entry name" value="GH"/>
</dbReference>
<dbReference type="SUPFAM" id="SSF51445">
    <property type="entry name" value="(Trans)glycosidases"/>
    <property type="match status" value="1"/>
</dbReference>
<keyword evidence="4" id="KW-1185">Reference proteome</keyword>
<dbReference type="Gene3D" id="3.20.20.80">
    <property type="entry name" value="Glycosidases"/>
    <property type="match status" value="1"/>
</dbReference>
<dbReference type="OrthoDB" id="2796951at2759"/>
<evidence type="ECO:0000259" key="2">
    <source>
        <dbReference type="Pfam" id="PF16862"/>
    </source>
</evidence>
<dbReference type="InterPro" id="IPR031728">
    <property type="entry name" value="GlcAase_C"/>
</dbReference>
<protein>
    <submittedName>
        <fullName evidence="3">Glycoside hydrolase family 79 protein</fullName>
    </submittedName>
</protein>
<sequence length="530" mass="56303">MLSAALCGVVTVVVSFGGVLAQQLPVSIPVSAPSSAVTLNPALYSFSIEQDRWTDWAGTTSPNSFFFNTLDNLKQRTGQAPWIRIGADSEDRTNFNSKVQFSESVFPAFSPTTPYPEASNNVVGDGYYQVISHLPAGTHVIWGVNFGTNNITAAFLAAKSIQKAFQSSAVKSAGITLDFIEIGNEADIYLFNGDRNASTWTIAAYTQQWTTFAKNISAALGMGPNSHLKFLGGAFGGSGHSANSFSPQGMFATGILNSPQGKLITSISQHHYSGTFCQGSGGLLQDLMTKSTIRGNLSDFSPDIAATRAQGLDYVFAETNSYSCHGAPGVSNTAGAALWSLDYVLFASQIGISQVYFHQGVGYKYNMIQPATLTRSILDGSTLATPLAPHLQPAYYSGLIANEAIGTSGTTRAVELNINDSRVAGYAFFEGNKLKRAILINSLSFLTTTSGPRPTKNIVLNFSGTGTTPKTMTIKRLAINHADDDHGLTWGGQSFETKDARPTGKLSVQTVAVNSGFTLSATEAVLLSFS</sequence>